<organism evidence="2">
    <name type="scientific">Blattabacterium sp</name>
    <dbReference type="NCBI Taxonomy" id="34099"/>
    <lineage>
        <taxon>Bacteria</taxon>
        <taxon>Pseudomonadati</taxon>
        <taxon>Bacteroidota</taxon>
        <taxon>Flavobacteriia</taxon>
        <taxon>Flavobacteriales</taxon>
        <taxon>Blattabacteriaceae</taxon>
        <taxon>Blattabacterium</taxon>
    </lineage>
</organism>
<reference evidence="2" key="1">
    <citation type="submission" date="2020-06" db="EMBL/GenBank/DDBJ databases">
        <authorList>
            <person name="Benoit J.B."/>
        </authorList>
    </citation>
    <scope>NUCLEOTIDE SEQUENCE</scope>
    <source>
        <strain evidence="2">DPU</strain>
    </source>
</reference>
<sequence>MNNIDTYIQYNIISKKCKFHFKKKFSKIYLFFINFEKNNIINIILSKIHNNKWIDVINLCIIAIFFHEKNIINMNILISMEKYICNNYYDVCMEKAKFIMNKKNLDYGEAWKIMNPSSIKDIIVQKILRIQNIEENSPVIENFSEKIFDNYIDILNYSIFILIKVKK</sequence>
<dbReference type="InterPro" id="IPR011630">
    <property type="entry name" value="DUF1599"/>
</dbReference>
<name>A0A7D5TM97_9FLAO</name>
<dbReference type="EMBL" id="MT645221">
    <property type="protein sequence ID" value="QLH94013.1"/>
    <property type="molecule type" value="Genomic_DNA"/>
</dbReference>
<protein>
    <recommendedName>
        <fullName evidence="1">Nucleotide modification associated domain-containing protein</fullName>
    </recommendedName>
</protein>
<proteinExistence type="predicted"/>
<evidence type="ECO:0000313" key="2">
    <source>
        <dbReference type="EMBL" id="QLH94013.1"/>
    </source>
</evidence>
<accession>A0A7D5TM97</accession>
<dbReference type="AlphaFoldDB" id="A0A7D5TM97"/>
<evidence type="ECO:0000259" key="1">
    <source>
        <dbReference type="Pfam" id="PF07659"/>
    </source>
</evidence>
<feature type="domain" description="Nucleotide modification associated" evidence="1">
    <location>
        <begin position="103"/>
        <end position="164"/>
    </location>
</feature>
<dbReference type="Pfam" id="PF07659">
    <property type="entry name" value="DUF1599"/>
    <property type="match status" value="1"/>
</dbReference>